<organism evidence="1 2">
    <name type="scientific">Paramuricea clavata</name>
    <name type="common">Red gorgonian</name>
    <name type="synonym">Violescent sea-whip</name>
    <dbReference type="NCBI Taxonomy" id="317549"/>
    <lineage>
        <taxon>Eukaryota</taxon>
        <taxon>Metazoa</taxon>
        <taxon>Cnidaria</taxon>
        <taxon>Anthozoa</taxon>
        <taxon>Octocorallia</taxon>
        <taxon>Malacalcyonacea</taxon>
        <taxon>Plexauridae</taxon>
        <taxon>Paramuricea</taxon>
    </lineage>
</organism>
<name>A0A6S7JRA3_PARCT</name>
<keyword evidence="2" id="KW-1185">Reference proteome</keyword>
<gene>
    <name evidence="1" type="ORF">PACLA_8A030948</name>
</gene>
<comment type="caution">
    <text evidence="1">The sequence shown here is derived from an EMBL/GenBank/DDBJ whole genome shotgun (WGS) entry which is preliminary data.</text>
</comment>
<accession>A0A6S7JRA3</accession>
<sequence>MPKFAKTCNNPFHDEWSDGFEGSSRIVNLRAYNLDEFARAFAKFSSDEKNCEVTPKKINQICKNCLQQNLKKKNFIRYLPQLPSTDEIERKLEDISTFLRSEPDQAEDEGPASPNQSLR</sequence>
<reference evidence="1" key="1">
    <citation type="submission" date="2020-04" db="EMBL/GenBank/DDBJ databases">
        <authorList>
            <person name="Alioto T."/>
            <person name="Alioto T."/>
            <person name="Gomez Garrido J."/>
        </authorList>
    </citation>
    <scope>NUCLEOTIDE SEQUENCE</scope>
    <source>
        <strain evidence="1">A484AB</strain>
    </source>
</reference>
<protein>
    <submittedName>
        <fullName evidence="1">Uncharacterized protein</fullName>
    </submittedName>
</protein>
<proteinExistence type="predicted"/>
<dbReference type="EMBL" id="CACRXK020019368">
    <property type="protein sequence ID" value="CAB4033568.1"/>
    <property type="molecule type" value="Genomic_DNA"/>
</dbReference>
<evidence type="ECO:0000313" key="1">
    <source>
        <dbReference type="EMBL" id="CAB4033568.1"/>
    </source>
</evidence>
<dbReference type="AlphaFoldDB" id="A0A6S7JRA3"/>
<dbReference type="Proteomes" id="UP001152795">
    <property type="component" value="Unassembled WGS sequence"/>
</dbReference>
<evidence type="ECO:0000313" key="2">
    <source>
        <dbReference type="Proteomes" id="UP001152795"/>
    </source>
</evidence>